<keyword evidence="3" id="KW-1185">Reference proteome</keyword>
<feature type="region of interest" description="Disordered" evidence="1">
    <location>
        <begin position="100"/>
        <end position="142"/>
    </location>
</feature>
<dbReference type="AlphaFoldDB" id="A0AAP0PL18"/>
<name>A0AAP0PL18_9MAGN</name>
<proteinExistence type="predicted"/>
<evidence type="ECO:0000313" key="3">
    <source>
        <dbReference type="Proteomes" id="UP001419268"/>
    </source>
</evidence>
<gene>
    <name evidence="2" type="ORF">Scep_006664</name>
</gene>
<comment type="caution">
    <text evidence="2">The sequence shown here is derived from an EMBL/GenBank/DDBJ whole genome shotgun (WGS) entry which is preliminary data.</text>
</comment>
<accession>A0AAP0PL18</accession>
<reference evidence="2 3" key="1">
    <citation type="submission" date="2024-01" db="EMBL/GenBank/DDBJ databases">
        <title>Genome assemblies of Stephania.</title>
        <authorList>
            <person name="Yang L."/>
        </authorList>
    </citation>
    <scope>NUCLEOTIDE SEQUENCE [LARGE SCALE GENOMIC DNA]</scope>
    <source>
        <strain evidence="2">JXDWG</strain>
        <tissue evidence="2">Leaf</tissue>
    </source>
</reference>
<protein>
    <submittedName>
        <fullName evidence="2">Uncharacterized protein</fullName>
    </submittedName>
</protein>
<dbReference type="EMBL" id="JBBNAG010000003">
    <property type="protein sequence ID" value="KAK9147907.1"/>
    <property type="molecule type" value="Genomic_DNA"/>
</dbReference>
<organism evidence="2 3">
    <name type="scientific">Stephania cephalantha</name>
    <dbReference type="NCBI Taxonomy" id="152367"/>
    <lineage>
        <taxon>Eukaryota</taxon>
        <taxon>Viridiplantae</taxon>
        <taxon>Streptophyta</taxon>
        <taxon>Embryophyta</taxon>
        <taxon>Tracheophyta</taxon>
        <taxon>Spermatophyta</taxon>
        <taxon>Magnoliopsida</taxon>
        <taxon>Ranunculales</taxon>
        <taxon>Menispermaceae</taxon>
        <taxon>Menispermoideae</taxon>
        <taxon>Cissampelideae</taxon>
        <taxon>Stephania</taxon>
    </lineage>
</organism>
<sequence length="142" mass="16128">MASYFHNYGQFEYSYYYGVNGHINPKLQNSETQDTTTLEHLIDEEELSPQPISDSKETVNAATLKSVELDEFSIVNEYLSKSEETLEVSSHELDITIAQNKDNEADKRNWSHFRKAGGAADRERGRPTSDVGETTHPLMHTC</sequence>
<dbReference type="Proteomes" id="UP001419268">
    <property type="component" value="Unassembled WGS sequence"/>
</dbReference>
<evidence type="ECO:0000313" key="2">
    <source>
        <dbReference type="EMBL" id="KAK9147907.1"/>
    </source>
</evidence>
<evidence type="ECO:0000256" key="1">
    <source>
        <dbReference type="SAM" id="MobiDB-lite"/>
    </source>
</evidence>